<keyword evidence="3" id="KW-1185">Reference proteome</keyword>
<feature type="chain" id="PRO_5042569632" description="Secreted protein" evidence="1">
    <location>
        <begin position="34"/>
        <end position="92"/>
    </location>
</feature>
<dbReference type="EMBL" id="JAHMHR010000001">
    <property type="protein sequence ID" value="KAK1701521.1"/>
    <property type="molecule type" value="Genomic_DNA"/>
</dbReference>
<sequence length="92" mass="10177">MQCGLAKSHLMWRFLHSLHPFRVLGALARLCLGRFESEKTWTWPFGGVPLIPGCLLSLVRSLPGSGTNDMSTKVRPGHLTSNQQVSHVLLTP</sequence>
<evidence type="ECO:0000313" key="2">
    <source>
        <dbReference type="EMBL" id="KAK1701521.1"/>
    </source>
</evidence>
<accession>A0AAJ0F3C3</accession>
<protein>
    <recommendedName>
        <fullName evidence="4">Secreted protein</fullName>
    </recommendedName>
</protein>
<keyword evidence="1" id="KW-0732">Signal</keyword>
<comment type="caution">
    <text evidence="2">The sequence shown here is derived from an EMBL/GenBank/DDBJ whole genome shotgun (WGS) entry which is preliminary data.</text>
</comment>
<evidence type="ECO:0008006" key="4">
    <source>
        <dbReference type="Google" id="ProtNLM"/>
    </source>
</evidence>
<dbReference type="AlphaFoldDB" id="A0AAJ0F3C3"/>
<dbReference type="Proteomes" id="UP001224890">
    <property type="component" value="Unassembled WGS sequence"/>
</dbReference>
<organism evidence="2 3">
    <name type="scientific">Colletotrichum godetiae</name>
    <dbReference type="NCBI Taxonomy" id="1209918"/>
    <lineage>
        <taxon>Eukaryota</taxon>
        <taxon>Fungi</taxon>
        <taxon>Dikarya</taxon>
        <taxon>Ascomycota</taxon>
        <taxon>Pezizomycotina</taxon>
        <taxon>Sordariomycetes</taxon>
        <taxon>Hypocreomycetidae</taxon>
        <taxon>Glomerellales</taxon>
        <taxon>Glomerellaceae</taxon>
        <taxon>Colletotrichum</taxon>
        <taxon>Colletotrichum acutatum species complex</taxon>
    </lineage>
</organism>
<dbReference type="RefSeq" id="XP_060437276.1">
    <property type="nucleotide sequence ID" value="XM_060573420.1"/>
</dbReference>
<reference evidence="2" key="1">
    <citation type="submission" date="2021-06" db="EMBL/GenBank/DDBJ databases">
        <title>Comparative genomics, transcriptomics and evolutionary studies reveal genomic signatures of adaptation to plant cell wall in hemibiotrophic fungi.</title>
        <authorList>
            <consortium name="DOE Joint Genome Institute"/>
            <person name="Baroncelli R."/>
            <person name="Diaz J.F."/>
            <person name="Benocci T."/>
            <person name="Peng M."/>
            <person name="Battaglia E."/>
            <person name="Haridas S."/>
            <person name="Andreopoulos W."/>
            <person name="Labutti K."/>
            <person name="Pangilinan J."/>
            <person name="Floch G.L."/>
            <person name="Makela M.R."/>
            <person name="Henrissat B."/>
            <person name="Grigoriev I.V."/>
            <person name="Crouch J.A."/>
            <person name="De Vries R.P."/>
            <person name="Sukno S.A."/>
            <person name="Thon M.R."/>
        </authorList>
    </citation>
    <scope>NUCLEOTIDE SEQUENCE</scope>
    <source>
        <strain evidence="2">CBS 193.32</strain>
    </source>
</reference>
<evidence type="ECO:0000313" key="3">
    <source>
        <dbReference type="Proteomes" id="UP001224890"/>
    </source>
</evidence>
<gene>
    <name evidence="2" type="ORF">BDP55DRAFT_641817</name>
</gene>
<proteinExistence type="predicted"/>
<evidence type="ECO:0000256" key="1">
    <source>
        <dbReference type="SAM" id="SignalP"/>
    </source>
</evidence>
<name>A0AAJ0F3C3_9PEZI</name>
<feature type="signal peptide" evidence="1">
    <location>
        <begin position="1"/>
        <end position="33"/>
    </location>
</feature>
<dbReference type="GeneID" id="85457946"/>